<dbReference type="Proteomes" id="UP000005753">
    <property type="component" value="Chromosome"/>
</dbReference>
<evidence type="ECO:0000313" key="1">
    <source>
        <dbReference type="EMBL" id="EIM56695.1"/>
    </source>
</evidence>
<dbReference type="EMBL" id="CM001487">
    <property type="protein sequence ID" value="EIM56695.1"/>
    <property type="molecule type" value="Genomic_DNA"/>
</dbReference>
<evidence type="ECO:0000313" key="2">
    <source>
        <dbReference type="Proteomes" id="UP000005753"/>
    </source>
</evidence>
<dbReference type="OrthoDB" id="9791827at2"/>
<gene>
    <name evidence="1" type="ORF">EubceDRAFT1_0866</name>
</gene>
<proteinExistence type="predicted"/>
<reference evidence="1 2" key="2">
    <citation type="submission" date="2012-02" db="EMBL/GenBank/DDBJ databases">
        <title>Improved High-Quality Draft sequence of Eubacterium cellulosolvens 6.</title>
        <authorList>
            <consortium name="US DOE Joint Genome Institute"/>
            <person name="Lucas S."/>
            <person name="Han J."/>
            <person name="Lapidus A."/>
            <person name="Cheng J.-F."/>
            <person name="Goodwin L."/>
            <person name="Pitluck S."/>
            <person name="Peters L."/>
            <person name="Mikhailova N."/>
            <person name="Gu W."/>
            <person name="Detter J.C."/>
            <person name="Han C."/>
            <person name="Tapia R."/>
            <person name="Land M."/>
            <person name="Hauser L."/>
            <person name="Kyrpides N."/>
            <person name="Ivanova N."/>
            <person name="Pagani I."/>
            <person name="Johnson E."/>
            <person name="Mukhopadhyay B."/>
            <person name="Anderson I."/>
            <person name="Woyke T."/>
        </authorList>
    </citation>
    <scope>NUCLEOTIDE SEQUENCE [LARGE SCALE GENOMIC DNA]</scope>
    <source>
        <strain evidence="1 2">6</strain>
    </source>
</reference>
<dbReference type="eggNOG" id="COG3307">
    <property type="taxonomic scope" value="Bacteria"/>
</dbReference>
<dbReference type="InterPro" id="IPR029465">
    <property type="entry name" value="ATPgrasp_TupA"/>
</dbReference>
<sequence>MINEVLYCLKTRDVRKLKNCFKSILPDRYVSNAVFKKHHNRRIDEQNPTLLDEKLLILKDGLYRNNTLVTNCTDKYEVREYVRSKGYGDALVRLIGSYRSTDEIDWDALPDKFVLKCNHGSGYNIIVTDKKTTDRKEAYRQLRAWMKQDYATISAEHHYHDISHRILIEEYIQTKAGKFPVDYKFFCSRGKVICMLLVAGRGTKKVRVYVDRDFRDLHLIDEYRDGNLESLKPASFDRMIGMAEKLSEDFPLVRVDLYDRDGEVLFGELTFTPHGCCHDYLDEKAQKWIGDRVTL</sequence>
<reference evidence="1 2" key="1">
    <citation type="submission" date="2010-08" db="EMBL/GenBank/DDBJ databases">
        <authorList>
            <consortium name="US DOE Joint Genome Institute (JGI-PGF)"/>
            <person name="Lucas S."/>
            <person name="Copeland A."/>
            <person name="Lapidus A."/>
            <person name="Cheng J.-F."/>
            <person name="Bruce D."/>
            <person name="Goodwin L."/>
            <person name="Pitluck S."/>
            <person name="Land M.L."/>
            <person name="Hauser L."/>
            <person name="Chang Y.-J."/>
            <person name="Anderson I.J."/>
            <person name="Johnson E."/>
            <person name="Mulhopadhyay B."/>
            <person name="Kyrpides N."/>
            <person name="Woyke T.J."/>
        </authorList>
    </citation>
    <scope>NUCLEOTIDE SEQUENCE [LARGE SCALE GENOMIC DNA]</scope>
    <source>
        <strain evidence="1 2">6</strain>
    </source>
</reference>
<dbReference type="HOGENOM" id="CLU_056705_0_0_9"/>
<keyword evidence="2" id="KW-1185">Reference proteome</keyword>
<organism evidence="1 2">
    <name type="scientific">Eubacterium cellulosolvens (strain ATCC 43171 / JCM 9499 / 6)</name>
    <name type="common">Cillobacterium cellulosolvens</name>
    <dbReference type="NCBI Taxonomy" id="633697"/>
    <lineage>
        <taxon>Bacteria</taxon>
        <taxon>Bacillati</taxon>
        <taxon>Bacillota</taxon>
        <taxon>Clostridia</taxon>
        <taxon>Eubacteriales</taxon>
        <taxon>Eubacteriaceae</taxon>
        <taxon>Eubacterium</taxon>
    </lineage>
</organism>
<name>I5ASC2_EUBC6</name>
<dbReference type="STRING" id="633697.EubceDRAFT1_0866"/>
<dbReference type="Pfam" id="PF14305">
    <property type="entry name" value="ATPgrasp_TupA"/>
    <property type="match status" value="1"/>
</dbReference>
<evidence type="ECO:0008006" key="3">
    <source>
        <dbReference type="Google" id="ProtNLM"/>
    </source>
</evidence>
<accession>I5ASC2</accession>
<protein>
    <recommendedName>
        <fullName evidence="3">TupA-like ATPgrasp</fullName>
    </recommendedName>
</protein>
<dbReference type="AlphaFoldDB" id="I5ASC2"/>
<dbReference type="SUPFAM" id="SSF56059">
    <property type="entry name" value="Glutathione synthetase ATP-binding domain-like"/>
    <property type="match status" value="1"/>
</dbReference>